<keyword evidence="3" id="KW-1185">Reference proteome</keyword>
<organism evidence="2 3">
    <name type="scientific">Paenibacillus hodogayensis</name>
    <dbReference type="NCBI Taxonomy" id="279208"/>
    <lineage>
        <taxon>Bacteria</taxon>
        <taxon>Bacillati</taxon>
        <taxon>Bacillota</taxon>
        <taxon>Bacilli</taxon>
        <taxon>Bacillales</taxon>
        <taxon>Paenibacillaceae</taxon>
        <taxon>Paenibacillus</taxon>
    </lineage>
</organism>
<accession>A0ABV5VR60</accession>
<evidence type="ECO:0000313" key="2">
    <source>
        <dbReference type="EMBL" id="MFB9750650.1"/>
    </source>
</evidence>
<dbReference type="Proteomes" id="UP001589619">
    <property type="component" value="Unassembled WGS sequence"/>
</dbReference>
<comment type="caution">
    <text evidence="2">The sequence shown here is derived from an EMBL/GenBank/DDBJ whole genome shotgun (WGS) entry which is preliminary data.</text>
</comment>
<feature type="signal peptide" evidence="1">
    <location>
        <begin position="1"/>
        <end position="17"/>
    </location>
</feature>
<gene>
    <name evidence="2" type="ORF">ACFFNY_03610</name>
</gene>
<dbReference type="EMBL" id="JBHMAG010000004">
    <property type="protein sequence ID" value="MFB9750650.1"/>
    <property type="molecule type" value="Genomic_DNA"/>
</dbReference>
<evidence type="ECO:0000256" key="1">
    <source>
        <dbReference type="SAM" id="SignalP"/>
    </source>
</evidence>
<name>A0ABV5VR60_9BACL</name>
<evidence type="ECO:0000313" key="3">
    <source>
        <dbReference type="Proteomes" id="UP001589619"/>
    </source>
</evidence>
<protein>
    <recommendedName>
        <fullName evidence="4">Lipoprotein</fullName>
    </recommendedName>
</protein>
<evidence type="ECO:0008006" key="4">
    <source>
        <dbReference type="Google" id="ProtNLM"/>
    </source>
</evidence>
<proteinExistence type="predicted"/>
<sequence>MLRKAVWCALLAVPALALLSGCGKSSGDSEKEAIGVPAPAVKDWTQEEFEVTFFANNGQKQEEIDFWFGDPLRKKIPKIKFTWLPTSPGNTMPEMLSAGQKFDVFFTTRGRTSSWPTATTFSMTSPIWSSSTTSI</sequence>
<dbReference type="PROSITE" id="PS51257">
    <property type="entry name" value="PROKAR_LIPOPROTEIN"/>
    <property type="match status" value="1"/>
</dbReference>
<reference evidence="2 3" key="1">
    <citation type="submission" date="2024-09" db="EMBL/GenBank/DDBJ databases">
        <authorList>
            <person name="Sun Q."/>
            <person name="Mori K."/>
        </authorList>
    </citation>
    <scope>NUCLEOTIDE SEQUENCE [LARGE SCALE GENOMIC DNA]</scope>
    <source>
        <strain evidence="2 3">JCM 12520</strain>
    </source>
</reference>
<feature type="chain" id="PRO_5047538129" description="Lipoprotein" evidence="1">
    <location>
        <begin position="18"/>
        <end position="135"/>
    </location>
</feature>
<dbReference type="RefSeq" id="WP_344904627.1">
    <property type="nucleotide sequence ID" value="NZ_BAAAYO010000002.1"/>
</dbReference>
<keyword evidence="1" id="KW-0732">Signal</keyword>